<evidence type="ECO:0000313" key="2">
    <source>
        <dbReference type="EMBL" id="TBU99917.1"/>
    </source>
</evidence>
<comment type="caution">
    <text evidence="2">The sequence shown here is derived from an EMBL/GenBank/DDBJ whole genome shotgun (WGS) entry which is preliminary data.</text>
</comment>
<sequence>MKRACLVVLLATLGGCASQPCTLDAGDASSRTERLLFQNDLMQAKILASLGDEEGYELAQALLERSARLDQRGEVEFYRAILLIRQEASAGDILGLLQQAAGKGHPHATALLYKMHEQPYLLAEADPDQAEHYRLAYSQLDVARSGYPSFEKALELVSQLVVPPPSRDPSLAPLCLQYCQNGMPQP</sequence>
<keyword evidence="3" id="KW-1185">Reference proteome</keyword>
<feature type="chain" id="PRO_5020731181" description="Sel1 repeat family protein" evidence="1">
    <location>
        <begin position="18"/>
        <end position="186"/>
    </location>
</feature>
<feature type="signal peptide" evidence="1">
    <location>
        <begin position="1"/>
        <end position="17"/>
    </location>
</feature>
<organism evidence="2 3">
    <name type="scientific">Stutzerimonas kirkiae</name>
    <dbReference type="NCBI Taxonomy" id="2211392"/>
    <lineage>
        <taxon>Bacteria</taxon>
        <taxon>Pseudomonadati</taxon>
        <taxon>Pseudomonadota</taxon>
        <taxon>Gammaproteobacteria</taxon>
        <taxon>Pseudomonadales</taxon>
        <taxon>Pseudomonadaceae</taxon>
        <taxon>Stutzerimonas</taxon>
    </lineage>
</organism>
<evidence type="ECO:0000313" key="3">
    <source>
        <dbReference type="Proteomes" id="UP000292639"/>
    </source>
</evidence>
<protein>
    <recommendedName>
        <fullName evidence="4">Sel1 repeat family protein</fullName>
    </recommendedName>
</protein>
<gene>
    <name evidence="2" type="ORF">DNJ96_01065</name>
</gene>
<dbReference type="EMBL" id="QJUP01000001">
    <property type="protein sequence ID" value="TBU99917.1"/>
    <property type="molecule type" value="Genomic_DNA"/>
</dbReference>
<reference evidence="2 3" key="1">
    <citation type="submission" date="2018-06" db="EMBL/GenBank/DDBJ databases">
        <title>Three novel Pseudomonas species isolated from symptomatic oak.</title>
        <authorList>
            <person name="Bueno-Gonzalez V."/>
            <person name="Brady C."/>
        </authorList>
    </citation>
    <scope>NUCLEOTIDE SEQUENCE [LARGE SCALE GENOMIC DNA]</scope>
    <source>
        <strain evidence="2 3">P17C</strain>
    </source>
</reference>
<dbReference type="PROSITE" id="PS51257">
    <property type="entry name" value="PROKAR_LIPOPROTEIN"/>
    <property type="match status" value="1"/>
</dbReference>
<name>A0A4Q9RFE1_9GAMM</name>
<dbReference type="RefSeq" id="WP_131183012.1">
    <property type="nucleotide sequence ID" value="NZ_QJUO01000002.1"/>
</dbReference>
<proteinExistence type="predicted"/>
<accession>A0A4Q9RFE1</accession>
<dbReference type="AlphaFoldDB" id="A0A4Q9RFE1"/>
<evidence type="ECO:0008006" key="4">
    <source>
        <dbReference type="Google" id="ProtNLM"/>
    </source>
</evidence>
<keyword evidence="1" id="KW-0732">Signal</keyword>
<evidence type="ECO:0000256" key="1">
    <source>
        <dbReference type="SAM" id="SignalP"/>
    </source>
</evidence>
<dbReference type="Proteomes" id="UP000292639">
    <property type="component" value="Unassembled WGS sequence"/>
</dbReference>